<dbReference type="EMBL" id="JAFDVH010000071">
    <property type="protein sequence ID" value="KAG7453899.1"/>
    <property type="molecule type" value="Genomic_DNA"/>
</dbReference>
<evidence type="ECO:0000256" key="4">
    <source>
        <dbReference type="ARBA" id="ARBA00023303"/>
    </source>
</evidence>
<keyword evidence="3" id="KW-0406">Ion transport</keyword>
<reference evidence="6" key="1">
    <citation type="submission" date="2021-01" db="EMBL/GenBank/DDBJ databases">
        <authorList>
            <person name="Zahm M."/>
            <person name="Roques C."/>
            <person name="Cabau C."/>
            <person name="Klopp C."/>
            <person name="Donnadieu C."/>
            <person name="Jouanno E."/>
            <person name="Lampietro C."/>
            <person name="Louis A."/>
            <person name="Herpin A."/>
            <person name="Echchiki A."/>
            <person name="Berthelot C."/>
            <person name="Parey E."/>
            <person name="Roest-Crollius H."/>
            <person name="Braasch I."/>
            <person name="Postlethwait J."/>
            <person name="Bobe J."/>
            <person name="Montfort J."/>
            <person name="Bouchez O."/>
            <person name="Begum T."/>
            <person name="Mejri S."/>
            <person name="Adams A."/>
            <person name="Chen W.-J."/>
            <person name="Guiguen Y."/>
        </authorList>
    </citation>
    <scope>NUCLEOTIDE SEQUENCE</scope>
    <source>
        <strain evidence="6">YG-15Mar2019-1</strain>
        <tissue evidence="6">Brain</tissue>
    </source>
</reference>
<evidence type="ECO:0000313" key="7">
    <source>
        <dbReference type="Proteomes" id="UP001046870"/>
    </source>
</evidence>
<comment type="caution">
    <text evidence="6">The sequence shown here is derived from an EMBL/GenBank/DDBJ whole genome shotgun (WGS) entry which is preliminary data.</text>
</comment>
<dbReference type="GO" id="GO:0005891">
    <property type="term" value="C:voltage-gated calcium channel complex"/>
    <property type="evidence" value="ECO:0007669"/>
    <property type="project" value="TreeGrafter"/>
</dbReference>
<evidence type="ECO:0000256" key="2">
    <source>
        <dbReference type="ARBA" id="ARBA00022882"/>
    </source>
</evidence>
<dbReference type="GO" id="GO:0098703">
    <property type="term" value="P:calcium ion import across plasma membrane"/>
    <property type="evidence" value="ECO:0007669"/>
    <property type="project" value="TreeGrafter"/>
</dbReference>
<sequence>MNDKNHKSNEPDVFSNASGAEGGGGEEAEEEEGEGDNTGEEKTALPWQDSEKINGNGGMKMNRTDTLNSTTSSTGTQRKKGQHAKKQVQGAATVQRAPRALFCLHLNNPIRRAALSIVEWKPFDIFILLAIFANCVALGVSKPFPEDDSNATNHDLVSTNDENNDDSDCR</sequence>
<feature type="compositionally biased region" description="Basic residues" evidence="5">
    <location>
        <begin position="77"/>
        <end position="86"/>
    </location>
</feature>
<evidence type="ECO:0000256" key="5">
    <source>
        <dbReference type="SAM" id="MobiDB-lite"/>
    </source>
</evidence>
<feature type="compositionally biased region" description="Acidic residues" evidence="5">
    <location>
        <begin position="24"/>
        <end position="38"/>
    </location>
</feature>
<feature type="compositionally biased region" description="Basic and acidic residues" evidence="5">
    <location>
        <begin position="1"/>
        <end position="10"/>
    </location>
</feature>
<dbReference type="AlphaFoldDB" id="A0A9D3PBC7"/>
<feature type="region of interest" description="Disordered" evidence="5">
    <location>
        <begin position="1"/>
        <end position="87"/>
    </location>
</feature>
<evidence type="ECO:0000313" key="6">
    <source>
        <dbReference type="EMBL" id="KAG7453899.1"/>
    </source>
</evidence>
<evidence type="ECO:0000256" key="3">
    <source>
        <dbReference type="ARBA" id="ARBA00023065"/>
    </source>
</evidence>
<feature type="compositionally biased region" description="Polar residues" evidence="5">
    <location>
        <begin position="150"/>
        <end position="161"/>
    </location>
</feature>
<keyword evidence="2" id="KW-0851">Voltage-gated channel</keyword>
<accession>A0A9D3PBC7</accession>
<evidence type="ECO:0000256" key="1">
    <source>
        <dbReference type="ARBA" id="ARBA00022448"/>
    </source>
</evidence>
<dbReference type="Proteomes" id="UP001046870">
    <property type="component" value="Unassembled WGS sequence"/>
</dbReference>
<protein>
    <submittedName>
        <fullName evidence="6">Uncharacterized protein</fullName>
    </submittedName>
</protein>
<organism evidence="6 7">
    <name type="scientific">Megalops atlanticus</name>
    <name type="common">Tarpon</name>
    <name type="synonym">Clupea gigantea</name>
    <dbReference type="NCBI Taxonomy" id="7932"/>
    <lineage>
        <taxon>Eukaryota</taxon>
        <taxon>Metazoa</taxon>
        <taxon>Chordata</taxon>
        <taxon>Craniata</taxon>
        <taxon>Vertebrata</taxon>
        <taxon>Euteleostomi</taxon>
        <taxon>Actinopterygii</taxon>
        <taxon>Neopterygii</taxon>
        <taxon>Teleostei</taxon>
        <taxon>Elopiformes</taxon>
        <taxon>Megalopidae</taxon>
        <taxon>Megalops</taxon>
    </lineage>
</organism>
<feature type="compositionally biased region" description="Polar residues" evidence="5">
    <location>
        <begin position="64"/>
        <end position="76"/>
    </location>
</feature>
<keyword evidence="7" id="KW-1185">Reference proteome</keyword>
<keyword evidence="4" id="KW-0407">Ion channel</keyword>
<dbReference type="PANTHER" id="PTHR45628:SF2">
    <property type="entry name" value="VOLTAGE-DEPENDENT L-TYPE CALCIUM CHANNEL SUBUNIT ALPHA-1F"/>
    <property type="match status" value="1"/>
</dbReference>
<dbReference type="InterPro" id="IPR050599">
    <property type="entry name" value="VDCC_alpha-1_subunit"/>
</dbReference>
<keyword evidence="1" id="KW-0813">Transport</keyword>
<gene>
    <name evidence="6" type="ORF">MATL_G00264390</name>
</gene>
<name>A0A9D3PBC7_MEGAT</name>
<proteinExistence type="predicted"/>
<dbReference type="GO" id="GO:0008331">
    <property type="term" value="F:high voltage-gated calcium channel activity"/>
    <property type="evidence" value="ECO:0007669"/>
    <property type="project" value="TreeGrafter"/>
</dbReference>
<dbReference type="PANTHER" id="PTHR45628">
    <property type="entry name" value="VOLTAGE-DEPENDENT CALCIUM CHANNEL TYPE A SUBUNIT ALPHA-1"/>
    <property type="match status" value="1"/>
</dbReference>
<dbReference type="OrthoDB" id="431720at2759"/>
<feature type="region of interest" description="Disordered" evidence="5">
    <location>
        <begin position="148"/>
        <end position="170"/>
    </location>
</feature>